<dbReference type="PANTHER" id="PTHR43751">
    <property type="entry name" value="SULFATASE"/>
    <property type="match status" value="1"/>
</dbReference>
<evidence type="ECO:0000256" key="2">
    <source>
        <dbReference type="SAM" id="Phobius"/>
    </source>
</evidence>
<keyword evidence="2" id="KW-0812">Transmembrane</keyword>
<name>A0A4R8Q850_9PEZI</name>
<keyword evidence="2" id="KW-0472">Membrane</keyword>
<dbReference type="Pfam" id="PF00884">
    <property type="entry name" value="Sulfatase"/>
    <property type="match status" value="1"/>
</dbReference>
<feature type="transmembrane region" description="Helical" evidence="2">
    <location>
        <begin position="44"/>
        <end position="63"/>
    </location>
</feature>
<comment type="caution">
    <text evidence="4">The sequence shown here is derived from an EMBL/GenBank/DDBJ whole genome shotgun (WGS) entry which is preliminary data.</text>
</comment>
<feature type="transmembrane region" description="Helical" evidence="2">
    <location>
        <begin position="158"/>
        <end position="177"/>
    </location>
</feature>
<accession>A0A4R8Q850</accession>
<protein>
    <submittedName>
        <fullName evidence="4">Iduronate 2-sulfatase</fullName>
    </submittedName>
</protein>
<sequence length="904" mass="100993">MSATRQYSPQGHERRSLLKTVGSPLPAVRRLVMGMGSRFGNNRYVFSLAALAVLVAKVVHIGSHLSALPTFLLLRWGYTFFAQDFVLLIMLRLLLGGWNASASRGGEGFVRRLASVAASFFIAFVTTLNTIGICFFVVAGSEIHWRNVGVAGDAAGRALLLTGLVTSTLVFAALLLVAWILKDVLFVAVGLMADIVTWPFSLAARGLGASPPSSPSDAAYSKIPQQDIELGNRDDDDRPRKSFKLNEGWAGVKDWPWMWLFWLAAYTLACVGLLAQIVMCSLRPHESSLTFLSWTPALLPFIDFSNNSPNLEKLVPHYNSGINRDWDNLTTLQEPMPLPWLPKDTVLRGFEDWYDNQKTHYSAAADPLKISNLADDLLPELKKLKDVPIRHVITIVLESTRKDVFPFKHNNVNEVRLKESWEAGAMPGAALERLRTLTPVAKFLTGDHDDGFDHKGKEERKRGGLNFNDVFTTSTYTLKSITGTLCGITPLLADFNLEYLHHIYQPCLPHIFGALNTLDHKDQKDQKEQKDEKDAHGFGSYKWKSSYMQSVVMGFDKANELMQKIGFPKDGLIGSEYLRSKDAKFGQVNLPNVNYFGMQEEPLEDYIRDMFETAKTANERVFLTHLTSTSHHPYGMPSTEKYVPLGRGLDDLSHYINAIGYDDRWLGKILNMLDDMDVANETLIVLVGDHGLSIPENDILASYYNPNVASNHVPLVFSHPKLPPITINDSVSSQQILPTVLDLLAETGSLSSQATTAVRDLMANYEGQSLIRPVHKSKPADGSSSSNNNNNNNNNNTTGALEIANWHFTVINPGRAMVGIRDARRKHWRMVVPVLDNIEWHFSDVSKDPCDVEPTAGFDFTAFLLKIEGAHGEEAARWAEEAAFVARWWVEENSKRWRYGPYEA</sequence>
<dbReference type="PANTHER" id="PTHR43751:SF3">
    <property type="entry name" value="SULFATASE N-TERMINAL DOMAIN-CONTAINING PROTEIN"/>
    <property type="match status" value="1"/>
</dbReference>
<evidence type="ECO:0000313" key="5">
    <source>
        <dbReference type="Proteomes" id="UP000295083"/>
    </source>
</evidence>
<feature type="transmembrane region" description="Helical" evidence="2">
    <location>
        <begin position="259"/>
        <end position="282"/>
    </location>
</feature>
<feature type="domain" description="Sulfatase N-terminal" evidence="3">
    <location>
        <begin position="459"/>
        <end position="744"/>
    </location>
</feature>
<dbReference type="Gene3D" id="3.40.720.10">
    <property type="entry name" value="Alkaline Phosphatase, subunit A"/>
    <property type="match status" value="1"/>
</dbReference>
<evidence type="ECO:0000313" key="4">
    <source>
        <dbReference type="EMBL" id="TDZ32936.1"/>
    </source>
</evidence>
<evidence type="ECO:0000256" key="1">
    <source>
        <dbReference type="SAM" id="MobiDB-lite"/>
    </source>
</evidence>
<keyword evidence="5" id="KW-1185">Reference proteome</keyword>
<feature type="transmembrane region" description="Helical" evidence="2">
    <location>
        <begin position="75"/>
        <end position="95"/>
    </location>
</feature>
<dbReference type="Proteomes" id="UP000295083">
    <property type="component" value="Unassembled WGS sequence"/>
</dbReference>
<reference evidence="4 5" key="1">
    <citation type="submission" date="2018-11" db="EMBL/GenBank/DDBJ databases">
        <title>Genome sequence and assembly of Colletotrichum spinosum.</title>
        <authorList>
            <person name="Gan P."/>
            <person name="Shirasu K."/>
        </authorList>
    </citation>
    <scope>NUCLEOTIDE SEQUENCE [LARGE SCALE GENOMIC DNA]</scope>
    <source>
        <strain evidence="4 5">CBS 515.97</strain>
    </source>
</reference>
<feature type="region of interest" description="Disordered" evidence="1">
    <location>
        <begin position="772"/>
        <end position="798"/>
    </location>
</feature>
<evidence type="ECO:0000259" key="3">
    <source>
        <dbReference type="Pfam" id="PF00884"/>
    </source>
</evidence>
<gene>
    <name evidence="4" type="primary">IDS</name>
    <name evidence="4" type="ORF">C8035_v006180</name>
</gene>
<dbReference type="InterPro" id="IPR017850">
    <property type="entry name" value="Alkaline_phosphatase_core_sf"/>
</dbReference>
<dbReference type="AlphaFoldDB" id="A0A4R8Q850"/>
<feature type="compositionally biased region" description="Low complexity" evidence="1">
    <location>
        <begin position="783"/>
        <end position="796"/>
    </location>
</feature>
<feature type="transmembrane region" description="Helical" evidence="2">
    <location>
        <begin position="116"/>
        <end position="138"/>
    </location>
</feature>
<dbReference type="SUPFAM" id="SSF53649">
    <property type="entry name" value="Alkaline phosphatase-like"/>
    <property type="match status" value="1"/>
</dbReference>
<dbReference type="InterPro" id="IPR052701">
    <property type="entry name" value="GAG_Ulvan_Degrading_Sulfatases"/>
</dbReference>
<dbReference type="EMBL" id="QAPG01000070">
    <property type="protein sequence ID" value="TDZ32936.1"/>
    <property type="molecule type" value="Genomic_DNA"/>
</dbReference>
<keyword evidence="2" id="KW-1133">Transmembrane helix</keyword>
<organism evidence="4 5">
    <name type="scientific">Colletotrichum spinosum</name>
    <dbReference type="NCBI Taxonomy" id="1347390"/>
    <lineage>
        <taxon>Eukaryota</taxon>
        <taxon>Fungi</taxon>
        <taxon>Dikarya</taxon>
        <taxon>Ascomycota</taxon>
        <taxon>Pezizomycotina</taxon>
        <taxon>Sordariomycetes</taxon>
        <taxon>Hypocreomycetidae</taxon>
        <taxon>Glomerellales</taxon>
        <taxon>Glomerellaceae</taxon>
        <taxon>Colletotrichum</taxon>
        <taxon>Colletotrichum orbiculare species complex</taxon>
    </lineage>
</organism>
<proteinExistence type="predicted"/>
<dbReference type="InterPro" id="IPR000917">
    <property type="entry name" value="Sulfatase_N"/>
</dbReference>